<dbReference type="SMART" id="SM00308">
    <property type="entry name" value="LH2"/>
    <property type="match status" value="16"/>
</dbReference>
<organism evidence="4 5">
    <name type="scientific">Acanthaster planci</name>
    <name type="common">Crown-of-thorns starfish</name>
    <dbReference type="NCBI Taxonomy" id="133434"/>
    <lineage>
        <taxon>Eukaryota</taxon>
        <taxon>Metazoa</taxon>
        <taxon>Echinodermata</taxon>
        <taxon>Eleutherozoa</taxon>
        <taxon>Asterozoa</taxon>
        <taxon>Asteroidea</taxon>
        <taxon>Valvatacea</taxon>
        <taxon>Valvatida</taxon>
        <taxon>Acanthasteridae</taxon>
        <taxon>Acanthaster</taxon>
    </lineage>
</organism>
<feature type="domain" description="PLAT" evidence="3">
    <location>
        <begin position="700"/>
        <end position="815"/>
    </location>
</feature>
<feature type="compositionally biased region" description="Basic residues" evidence="2">
    <location>
        <begin position="1205"/>
        <end position="1214"/>
    </location>
</feature>
<dbReference type="Gene3D" id="2.40.180.10">
    <property type="entry name" value="Catalase core domain"/>
    <property type="match status" value="13"/>
</dbReference>
<evidence type="ECO:0000313" key="4">
    <source>
        <dbReference type="Proteomes" id="UP000694845"/>
    </source>
</evidence>
<feature type="domain" description="PLAT" evidence="3">
    <location>
        <begin position="828"/>
        <end position="947"/>
    </location>
</feature>
<feature type="domain" description="PLAT" evidence="3">
    <location>
        <begin position="1087"/>
        <end position="1212"/>
    </location>
</feature>
<dbReference type="OrthoDB" id="5322100at2759"/>
<dbReference type="InterPro" id="IPR001024">
    <property type="entry name" value="PLAT/LH2_dom"/>
</dbReference>
<feature type="compositionally biased region" description="Basic residues" evidence="2">
    <location>
        <begin position="1178"/>
        <end position="1190"/>
    </location>
</feature>
<evidence type="ECO:0000259" key="3">
    <source>
        <dbReference type="PROSITE" id="PS50095"/>
    </source>
</evidence>
<feature type="region of interest" description="Disordered" evidence="2">
    <location>
        <begin position="1178"/>
        <end position="1232"/>
    </location>
</feature>
<feature type="domain" description="PLAT" evidence="3">
    <location>
        <begin position="176"/>
        <end position="300"/>
    </location>
</feature>
<sequence length="2552" mass="287441">MMNSIAVWDAMAGGSTSVARPVRTLDPRPPYAVDRPRPQSAPMRKPVSPAKPLWRDSRSDIIPHKQRRFVTSLRSSSANQDSYVSKRAPYAAKRLHALNVERQMMTGTYPRVENGRTVTVPEYDAFADPHLTDYFARKFSIGLPRPPSGAKRRPASANARTSTGRSGSRQSTGLECMYRVTVKTGDKKNCGTAASVFIQLKGSKGKTAKRKLSKKSAKTQSGFMKIKYSRNTSKVFKLKMQDVGELQTLTVEHDGLEKADSWFLEEIEVTNLASKQTWLFHCGQWLSLFETDCQLRRVLKALDPKKHGKTEYEVVTVTGDVKGAGSDSNVYITLFGMRGTSKKTPLKPQPGADPFERGNSDVFTFKCNNVGPLRKIRIEHDNTGFAPGWFLDRVVVTDLSNPKKGKYYFPCGQWLAKGEGDGLICRDLLGSRDPLAVRKSHKYKVHIFTGNKRGAGTDSNVFVTIFGESGEDSGERKLTNSKNNFERGREDVFVLEAAALGPLEKIRIGHDNSGPGPAWFLDKVIIDDIEMGATYEFPCKRWLAKNEDDGKITRELYCGDKAGKGSEKGIPYEVRITTSDKRGAGTDARVYIVMYGGKNGEQTSGKIWLDDGKFDRGRTDICSVEIGAILSPLSRLDIGHDNSGVGAGWHLQKVVIDCPAAGIEQTFLCNDWLADDEGDKRIERTLTESKSMRKTKKQKEVWNVTVFTSDVASAGTDANVYFCLYGDQGKSDEIKLDNKSDNFERGQQDSFKIEMVPVGKPYKMRVWHDNKGMAAGWHLEKIEIQPVSSKKCYIFPCNRWLAKSEDDGEIIRELPATGDSIKKPLPLVKYKVLVHTADKFGAGTNANVFCNIFGELGDTGERPLSKSATNRNKFERKSVDEFIIEAVSLRALKKIRVGHDGTGAGAGWMLDKVVVQQEGRPNSEVVFPCKRWLDRDEDDGQIVRELVPEGNSQLLSTTSYHVSVKTGDERSAGTDANVHIKLFGEDGDTGLIPLKQSENTKNKFERGRTDKFTLEAVDIGKLEYIKISHDGSGPGAGWFLDSVEVDIPSRGLTYTFASHRWLAEDEEDGELEVELYPTDTKKTKPRIPYEITVVTGSCSGAGTDANVFLRIYGEDGAKTEEFNLRNRTDNFEKNNVDKFKIEAEDVGPISKIRIGHDGAGRFAGWFLDRVQIERFPPKKRLKRRKSRSKMRLPSDEEDDDGNGRSQRRRSKSRTRLQSDDDDEKEDDGKVVDESQETTKYLFVCNRWLARSEDDGQIVRELVPTDESGNVLKKNSLKMCDYVIHTYTGDVFQAGTDANVFINIYGEKGDTGERRLKDSETNMNKFERNQEDIFKMEAADLGGLKKLKIRHDNSGPGANWFLDRVEVEDKMHNRRYYFPCQRWLATNKDDGQISRDLIPVEKEVIQRSLSRRRSSTSVREEIALEAKASMETYHVYVTTADVRGAGTDANVYVVLYGENDDTGQHFLKSSKTNRDKFERGKTDEFIIEAVDIGEIQKIKIGHDNKGGFAGWKLDKVEIDAPSLGKRWYFPCGRWLDKGEDDGQIERILHPVETRTEEYQKHVPYEFTVYTSDVSGAGTDSDVFVTLYGQEVVTSQKSLCQTKKQRKECFERNQVDKFVIELEDVGETIEKLRIGHDNAGFGAAWHLNKVEVRRLLENSKGSRTYVFPCNRWLSRKEDDGEIIRELVPAQITEEKVRKDGSTKKKEVKQDTLTMKKYAVQVYTGDVFRAGTDANVFCTLFGENGDSGERQLRNSETYTDKFERGHCDKFSFEAADLGKPFKLKIRHDNTGFSAAWFLDRVEVIDHDGEKYVFHCERWLGKNKDDGKLERTLYAKGYEGDMSSTSTLHRSKSSGSLKSVRSDSPGPLTRRKSMLEMPEFTGPTIPYTIRVTTGKEPDMGTDANIYIVISGPKKKHTTGRLPLQLVSKSKLEPGSIETFSLEAPDVTDIKKIEIGHDGVTPQEGWYLEEIEVDMPTLGRHYCFPCKRWLSKDKDDGHISRVLVSEDAQSANYKPIDGSPTVFSLVRSIHYKPKIPYEVTFFTGDVQNAGTDAVITMTVFGTNGSTPELTLDKNGERFERGKEDLIKTELDDIAPLKKIRIGHNGKGSRPDWYLDKVHLRNMETGDLTVFKCEDWLSKTHSDKKIVRELPAYVKGKAQIQNINYKVTVKTSDIRGCGTDANVCLIIFGENGSSEELKLKESQTHRDKFERNQADIFSFSMLSLGTLTKIRIWHDNKGLKAGWHLEYVEIVDESKNQTYMFPCNRWLARDEDDKQIMRELTCASLNTPRDDKEKITYEISVTTTDKRDAGTTQNAWVILEGDLRSSREFVMENSAKKKILRKGDTDTFKFSTRNVGRIDSILLGHRERNEGPTPKGTGREVDWHCHEVVVMDTSLGTKYTFPCKGWVPLGFGKDSAMRLNCKKVDEGKMAAARNLAPVRYEVVVVTANEKGAGTDANVQITIYGSNGDSGRQPLKQRFRDLFEKGQTDKFTLEVLDLGDLNKVRIEHDNKGFNAGWLCDHVTITNLATGKQALFPCNKWLDKSKGDGELFKELYPAAN</sequence>
<dbReference type="PROSITE" id="PS50095">
    <property type="entry name" value="PLAT"/>
    <property type="match status" value="17"/>
</dbReference>
<gene>
    <name evidence="5" type="primary">LOC110981174</name>
</gene>
<dbReference type="GeneID" id="110981174"/>
<comment type="caution">
    <text evidence="1">Lacks conserved residue(s) required for the propagation of feature annotation.</text>
</comment>
<feature type="domain" description="PLAT" evidence="3">
    <location>
        <begin position="1430"/>
        <end position="1548"/>
    </location>
</feature>
<protein>
    <submittedName>
        <fullName evidence="5">Lipoxygenase homology domain-containing protein 1-like isoform X1</fullName>
    </submittedName>
</protein>
<feature type="domain" description="PLAT" evidence="3">
    <location>
        <begin position="1713"/>
        <end position="1830"/>
    </location>
</feature>
<dbReference type="PANTHER" id="PTHR45901:SF3">
    <property type="entry name" value="LIPOXYGENASE HOMOLOGY DOMAIN-CONTAINING PROTEIN 1"/>
    <property type="match status" value="1"/>
</dbReference>
<feature type="domain" description="PLAT" evidence="3">
    <location>
        <begin position="2289"/>
        <end position="2415"/>
    </location>
</feature>
<reference evidence="5" key="1">
    <citation type="submission" date="2025-08" db="UniProtKB">
        <authorList>
            <consortium name="RefSeq"/>
        </authorList>
    </citation>
    <scope>IDENTIFICATION</scope>
</reference>
<dbReference type="RefSeq" id="XP_022094210.1">
    <property type="nucleotide sequence ID" value="XM_022238518.1"/>
</dbReference>
<keyword evidence="4" id="KW-1185">Reference proteome</keyword>
<dbReference type="KEGG" id="aplc:110981174"/>
<feature type="domain" description="PLAT" evidence="3">
    <location>
        <begin position="2030"/>
        <end position="2145"/>
    </location>
</feature>
<dbReference type="InterPro" id="IPR052970">
    <property type="entry name" value="Inner_ear_hair_cell_LOXHD"/>
</dbReference>
<evidence type="ECO:0000256" key="2">
    <source>
        <dbReference type="SAM" id="MobiDB-lite"/>
    </source>
</evidence>
<feature type="domain" description="PLAT" evidence="3">
    <location>
        <begin position="958"/>
        <end position="1076"/>
    </location>
</feature>
<name>A0A8B7YP33_ACAPL</name>
<feature type="domain" description="PLAT" evidence="3">
    <location>
        <begin position="1881"/>
        <end position="1999"/>
    </location>
</feature>
<proteinExistence type="predicted"/>
<dbReference type="InterPro" id="IPR036392">
    <property type="entry name" value="PLAT/LH2_dom_sf"/>
</dbReference>
<feature type="compositionally biased region" description="Low complexity" evidence="2">
    <location>
        <begin position="160"/>
        <end position="171"/>
    </location>
</feature>
<feature type="region of interest" description="Disordered" evidence="2">
    <location>
        <begin position="143"/>
        <end position="171"/>
    </location>
</feature>
<feature type="compositionally biased region" description="Low complexity" evidence="2">
    <location>
        <begin position="1839"/>
        <end position="1860"/>
    </location>
</feature>
<feature type="domain" description="PLAT" evidence="3">
    <location>
        <begin position="1561"/>
        <end position="1685"/>
    </location>
</feature>
<feature type="region of interest" description="Disordered" evidence="2">
    <location>
        <begin position="1839"/>
        <end position="1867"/>
    </location>
</feature>
<feature type="domain" description="PLAT" evidence="3">
    <location>
        <begin position="570"/>
        <end position="687"/>
    </location>
</feature>
<dbReference type="Proteomes" id="UP000694845">
    <property type="component" value="Unplaced"/>
</dbReference>
<evidence type="ECO:0000256" key="1">
    <source>
        <dbReference type="PROSITE-ProRule" id="PRU00152"/>
    </source>
</evidence>
<dbReference type="Pfam" id="PF01477">
    <property type="entry name" value="PLAT"/>
    <property type="match status" value="17"/>
</dbReference>
<feature type="region of interest" description="Disordered" evidence="2">
    <location>
        <begin position="19"/>
        <end position="55"/>
    </location>
</feature>
<feature type="domain" description="PLAT" evidence="3">
    <location>
        <begin position="441"/>
        <end position="557"/>
    </location>
</feature>
<feature type="domain" description="PLAT" evidence="3">
    <location>
        <begin position="310"/>
        <end position="429"/>
    </location>
</feature>
<feature type="domain" description="PLAT" evidence="3">
    <location>
        <begin position="1279"/>
        <end position="1397"/>
    </location>
</feature>
<dbReference type="PANTHER" id="PTHR45901">
    <property type="entry name" value="PROTEIN CBG12474"/>
    <property type="match status" value="1"/>
</dbReference>
<feature type="domain" description="PLAT" evidence="3">
    <location>
        <begin position="2157"/>
        <end position="2275"/>
    </location>
</feature>
<feature type="domain" description="PLAT" evidence="3">
    <location>
        <begin position="2432"/>
        <end position="2548"/>
    </location>
</feature>
<dbReference type="Gene3D" id="2.60.60.20">
    <property type="entry name" value="PLAT/LH2 domain"/>
    <property type="match status" value="4"/>
</dbReference>
<dbReference type="SUPFAM" id="SSF49723">
    <property type="entry name" value="Lipase/lipooxygenase domain (PLAT/LH2 domain)"/>
    <property type="match status" value="17"/>
</dbReference>
<dbReference type="CDD" id="cd01756">
    <property type="entry name" value="PLAT_repeat"/>
    <property type="match status" value="14"/>
</dbReference>
<accession>A0A8B7YP33</accession>
<evidence type="ECO:0000313" key="5">
    <source>
        <dbReference type="RefSeq" id="XP_022094210.1"/>
    </source>
</evidence>